<protein>
    <submittedName>
        <fullName evidence="1">Uncharacterized protein</fullName>
    </submittedName>
</protein>
<proteinExistence type="predicted"/>
<sequence>MTEEVTRQTDVAPLPFPDLSLTVSYADALLYAQARLKMLGSGELKPFCETHQLTYTNIVNLKNGKLKREEPRLVQRVLGSLGLPAQQLRFPLSSKTTWFVLPDTEALASFQGQLQFLTTPEAEV</sequence>
<dbReference type="OrthoDB" id="893301at2"/>
<dbReference type="Proteomes" id="UP000183947">
    <property type="component" value="Unassembled WGS sequence"/>
</dbReference>
<accession>A0A1M7EXS7</accession>
<keyword evidence="2" id="KW-1185">Reference proteome</keyword>
<dbReference type="EMBL" id="FRAS01000027">
    <property type="protein sequence ID" value="SHL96279.1"/>
    <property type="molecule type" value="Genomic_DNA"/>
</dbReference>
<dbReference type="RefSeq" id="WP_073288288.1">
    <property type="nucleotide sequence ID" value="NZ_FRAS01000027.1"/>
</dbReference>
<organism evidence="1 2">
    <name type="scientific">Hymenobacter psychrotolerans DSM 18569</name>
    <dbReference type="NCBI Taxonomy" id="1121959"/>
    <lineage>
        <taxon>Bacteria</taxon>
        <taxon>Pseudomonadati</taxon>
        <taxon>Bacteroidota</taxon>
        <taxon>Cytophagia</taxon>
        <taxon>Cytophagales</taxon>
        <taxon>Hymenobacteraceae</taxon>
        <taxon>Hymenobacter</taxon>
    </lineage>
</organism>
<reference evidence="2" key="1">
    <citation type="submission" date="2016-11" db="EMBL/GenBank/DDBJ databases">
        <authorList>
            <person name="Varghese N."/>
            <person name="Submissions S."/>
        </authorList>
    </citation>
    <scope>NUCLEOTIDE SEQUENCE [LARGE SCALE GENOMIC DNA]</scope>
    <source>
        <strain evidence="2">DSM 18569</strain>
    </source>
</reference>
<gene>
    <name evidence="1" type="ORF">SAMN02746009_03705</name>
</gene>
<evidence type="ECO:0000313" key="2">
    <source>
        <dbReference type="Proteomes" id="UP000183947"/>
    </source>
</evidence>
<dbReference type="AlphaFoldDB" id="A0A1M7EXS7"/>
<name>A0A1M7EXS7_9BACT</name>
<evidence type="ECO:0000313" key="1">
    <source>
        <dbReference type="EMBL" id="SHL96279.1"/>
    </source>
</evidence>